<dbReference type="Proteomes" id="UP000824469">
    <property type="component" value="Unassembled WGS sequence"/>
</dbReference>
<dbReference type="PROSITE" id="PS00107">
    <property type="entry name" value="PROTEIN_KINASE_ATP"/>
    <property type="match status" value="1"/>
</dbReference>
<keyword evidence="2 5" id="KW-0547">Nucleotide-binding</keyword>
<dbReference type="SMART" id="SM00220">
    <property type="entry name" value="S_TKc"/>
    <property type="match status" value="1"/>
</dbReference>
<dbReference type="FunFam" id="1.10.510.10:FF:000381">
    <property type="entry name" value="Putative receptor-like protein kinase"/>
    <property type="match status" value="1"/>
</dbReference>
<dbReference type="PROSITE" id="PS00108">
    <property type="entry name" value="PROTEIN_KINASE_ST"/>
    <property type="match status" value="1"/>
</dbReference>
<keyword evidence="10" id="KW-1185">Reference proteome</keyword>
<evidence type="ECO:0000313" key="9">
    <source>
        <dbReference type="EMBL" id="KAH9311704.1"/>
    </source>
</evidence>
<evidence type="ECO:0000256" key="4">
    <source>
        <dbReference type="ARBA" id="ARBA00022840"/>
    </source>
</evidence>
<dbReference type="PROSITE" id="PS50011">
    <property type="entry name" value="PROTEIN_KINASE_DOM"/>
    <property type="match status" value="1"/>
</dbReference>
<dbReference type="InterPro" id="IPR043891">
    <property type="entry name" value="SPARK"/>
</dbReference>
<keyword evidence="1" id="KW-0808">Transferase</keyword>
<evidence type="ECO:0000256" key="5">
    <source>
        <dbReference type="PROSITE-ProRule" id="PRU10141"/>
    </source>
</evidence>
<evidence type="ECO:0000313" key="10">
    <source>
        <dbReference type="Proteomes" id="UP000824469"/>
    </source>
</evidence>
<dbReference type="GO" id="GO:0005524">
    <property type="term" value="F:ATP binding"/>
    <property type="evidence" value="ECO:0007669"/>
    <property type="project" value="UniProtKB-UniRule"/>
</dbReference>
<dbReference type="GO" id="GO:0004672">
    <property type="term" value="F:protein kinase activity"/>
    <property type="evidence" value="ECO:0007669"/>
    <property type="project" value="InterPro"/>
</dbReference>
<dbReference type="Pfam" id="PF00069">
    <property type="entry name" value="Pkinase"/>
    <property type="match status" value="1"/>
</dbReference>
<dbReference type="PANTHER" id="PTHR47989">
    <property type="entry name" value="OS01G0750732 PROTEIN"/>
    <property type="match status" value="1"/>
</dbReference>
<dbReference type="EMBL" id="JAHRHJ020000006">
    <property type="protein sequence ID" value="KAH9311704.1"/>
    <property type="molecule type" value="Genomic_DNA"/>
</dbReference>
<dbReference type="SUPFAM" id="SSF56112">
    <property type="entry name" value="Protein kinase-like (PK-like)"/>
    <property type="match status" value="1"/>
</dbReference>
<sequence length="624" mass="69408">GSGCPLDFGNLDFTEVISACFGSDRGRCCRFVNAIVAISMSRYTNATSQLAVPSSSSVICLKAISATLLSNGLPSNVTAFCGLGTKIATNFHCKGRTNIEEMESTPKFQEVQLKCVQPLSSSSESCRKCLNASITFLRNLGGTEDNTTFSICRDATFVTIASYGDSDFANDKASCFFNVKGLEHQPVLWKPPASAPSASVYSRPSPVYSPASAHSSIALIKNTHSQSHLAVILGVGIGVTVASLSLLLLLIILIDKKRKELKKSEGTNPSHWNKTLASNTCSKLHDWRNGPSSTFKRFSHKEIRRATDDFSTIIGRGGFGTVYKARFHDGLVAAVKRMNKIAQQDEFCKEMELLGRLHHRHLVTLVGFCAERHERFLIYEYMENGSLKEHLHAPTKAPLNWRIRLQIVIDVAAALEYLHFYCDPPLCHRDIKSSNILLDENFVAKVSDFGLAHAARNGASKFEPINTDVRGTPGYMDPEYLVTQELTEKSDVYSYGVLLLEIITARPAVQENKNLVEWAQKFILEDSNLFQIVDPNLENIYDYEELQSLVNIVRMCTQREGKSRPSIRHVLQLLYDRLDITCPNSALIAPEENEDEDDETKDTNGNKRKIQIEPFTNGDDFSGE</sequence>
<name>A0AA38L0S2_TAXCH</name>
<feature type="domain" description="Protein kinase" evidence="8">
    <location>
        <begin position="308"/>
        <end position="578"/>
    </location>
</feature>
<keyword evidence="7" id="KW-0472">Membrane</keyword>
<organism evidence="9 10">
    <name type="scientific">Taxus chinensis</name>
    <name type="common">Chinese yew</name>
    <name type="synonym">Taxus wallichiana var. chinensis</name>
    <dbReference type="NCBI Taxonomy" id="29808"/>
    <lineage>
        <taxon>Eukaryota</taxon>
        <taxon>Viridiplantae</taxon>
        <taxon>Streptophyta</taxon>
        <taxon>Embryophyta</taxon>
        <taxon>Tracheophyta</taxon>
        <taxon>Spermatophyta</taxon>
        <taxon>Pinopsida</taxon>
        <taxon>Pinidae</taxon>
        <taxon>Conifers II</taxon>
        <taxon>Cupressales</taxon>
        <taxon>Taxaceae</taxon>
        <taxon>Taxus</taxon>
    </lineage>
</organism>
<dbReference type="AlphaFoldDB" id="A0AA38L0S2"/>
<evidence type="ECO:0000256" key="1">
    <source>
        <dbReference type="ARBA" id="ARBA00022679"/>
    </source>
</evidence>
<accession>A0AA38L0S2</accession>
<evidence type="ECO:0000256" key="3">
    <source>
        <dbReference type="ARBA" id="ARBA00022777"/>
    </source>
</evidence>
<feature type="non-terminal residue" evidence="9">
    <location>
        <position position="1"/>
    </location>
</feature>
<feature type="binding site" evidence="5">
    <location>
        <position position="336"/>
    </location>
    <ligand>
        <name>ATP</name>
        <dbReference type="ChEBI" id="CHEBI:30616"/>
    </ligand>
</feature>
<dbReference type="InterPro" id="IPR017441">
    <property type="entry name" value="Protein_kinase_ATP_BS"/>
</dbReference>
<feature type="transmembrane region" description="Helical" evidence="7">
    <location>
        <begin position="229"/>
        <end position="254"/>
    </location>
</feature>
<proteinExistence type="predicted"/>
<feature type="region of interest" description="Disordered" evidence="6">
    <location>
        <begin position="587"/>
        <end position="624"/>
    </location>
</feature>
<dbReference type="CDD" id="cd14066">
    <property type="entry name" value="STKc_IRAK"/>
    <property type="match status" value="1"/>
</dbReference>
<keyword evidence="7" id="KW-1133">Transmembrane helix</keyword>
<keyword evidence="4 5" id="KW-0067">ATP-binding</keyword>
<feature type="compositionally biased region" description="Acidic residues" evidence="6">
    <location>
        <begin position="591"/>
        <end position="600"/>
    </location>
</feature>
<dbReference type="Pfam" id="PF19160">
    <property type="entry name" value="SPARK"/>
    <property type="match status" value="1"/>
</dbReference>
<feature type="non-terminal residue" evidence="9">
    <location>
        <position position="624"/>
    </location>
</feature>
<dbReference type="FunFam" id="3.30.200.20:FF:000420">
    <property type="entry name" value="Putative receptor-like protein kinase"/>
    <property type="match status" value="1"/>
</dbReference>
<dbReference type="Gene3D" id="3.30.200.20">
    <property type="entry name" value="Phosphorylase Kinase, domain 1"/>
    <property type="match status" value="1"/>
</dbReference>
<dbReference type="InterPro" id="IPR000719">
    <property type="entry name" value="Prot_kinase_dom"/>
</dbReference>
<evidence type="ECO:0000256" key="6">
    <source>
        <dbReference type="SAM" id="MobiDB-lite"/>
    </source>
</evidence>
<keyword evidence="7" id="KW-0812">Transmembrane</keyword>
<evidence type="ECO:0000256" key="2">
    <source>
        <dbReference type="ARBA" id="ARBA00022741"/>
    </source>
</evidence>
<keyword evidence="3" id="KW-0418">Kinase</keyword>
<protein>
    <recommendedName>
        <fullName evidence="8">Protein kinase domain-containing protein</fullName>
    </recommendedName>
</protein>
<dbReference type="InterPro" id="IPR011009">
    <property type="entry name" value="Kinase-like_dom_sf"/>
</dbReference>
<gene>
    <name evidence="9" type="ORF">KI387_026739</name>
</gene>
<comment type="caution">
    <text evidence="9">The sequence shown here is derived from an EMBL/GenBank/DDBJ whole genome shotgun (WGS) entry which is preliminary data.</text>
</comment>
<dbReference type="OMA" id="CCRFVNA"/>
<dbReference type="InterPro" id="IPR008271">
    <property type="entry name" value="Ser/Thr_kinase_AS"/>
</dbReference>
<reference evidence="9 10" key="1">
    <citation type="journal article" date="2021" name="Nat. Plants">
        <title>The Taxus genome provides insights into paclitaxel biosynthesis.</title>
        <authorList>
            <person name="Xiong X."/>
            <person name="Gou J."/>
            <person name="Liao Q."/>
            <person name="Li Y."/>
            <person name="Zhou Q."/>
            <person name="Bi G."/>
            <person name="Li C."/>
            <person name="Du R."/>
            <person name="Wang X."/>
            <person name="Sun T."/>
            <person name="Guo L."/>
            <person name="Liang H."/>
            <person name="Lu P."/>
            <person name="Wu Y."/>
            <person name="Zhang Z."/>
            <person name="Ro D.K."/>
            <person name="Shang Y."/>
            <person name="Huang S."/>
            <person name="Yan J."/>
        </authorList>
    </citation>
    <scope>NUCLEOTIDE SEQUENCE [LARGE SCALE GENOMIC DNA]</scope>
    <source>
        <strain evidence="9">Ta-2019</strain>
    </source>
</reference>
<evidence type="ECO:0000259" key="8">
    <source>
        <dbReference type="PROSITE" id="PS50011"/>
    </source>
</evidence>
<dbReference type="Gene3D" id="1.10.510.10">
    <property type="entry name" value="Transferase(Phosphotransferase) domain 1"/>
    <property type="match status" value="1"/>
</dbReference>
<dbReference type="PANTHER" id="PTHR47989:SF36">
    <property type="entry name" value="PROTEIN KINASE DOMAIN-CONTAINING PROTEIN"/>
    <property type="match status" value="1"/>
</dbReference>
<evidence type="ECO:0000256" key="7">
    <source>
        <dbReference type="SAM" id="Phobius"/>
    </source>
</evidence>